<dbReference type="GeneID" id="95578467"/>
<dbReference type="Proteomes" id="UP001057738">
    <property type="component" value="Chromosome"/>
</dbReference>
<dbReference type="RefSeq" id="WP_257857686.1">
    <property type="nucleotide sequence ID" value="NZ_CP102514.1"/>
</dbReference>
<organism evidence="1 2">
    <name type="scientific">Streptomyces yangpuensis</name>
    <dbReference type="NCBI Taxonomy" id="1648182"/>
    <lineage>
        <taxon>Bacteria</taxon>
        <taxon>Bacillati</taxon>
        <taxon>Actinomycetota</taxon>
        <taxon>Actinomycetes</taxon>
        <taxon>Kitasatosporales</taxon>
        <taxon>Streptomycetaceae</taxon>
        <taxon>Streptomyces</taxon>
    </lineage>
</organism>
<gene>
    <name evidence="1" type="ORF">NRK68_33565</name>
</gene>
<protein>
    <submittedName>
        <fullName evidence="1">DUF6228 family protein</fullName>
    </submittedName>
</protein>
<dbReference type="Pfam" id="PF19739">
    <property type="entry name" value="DUF6228"/>
    <property type="match status" value="1"/>
</dbReference>
<keyword evidence="2" id="KW-1185">Reference proteome</keyword>
<sequence>MSAVFSSGGHIALTWTLRSRRTAAGGWSAAVATRLEAGEQMASFAADVRHFLEDGGH</sequence>
<evidence type="ECO:0000313" key="2">
    <source>
        <dbReference type="Proteomes" id="UP001057738"/>
    </source>
</evidence>
<dbReference type="EMBL" id="CP102514">
    <property type="protein sequence ID" value="UUY51744.1"/>
    <property type="molecule type" value="Genomic_DNA"/>
</dbReference>
<evidence type="ECO:0000313" key="1">
    <source>
        <dbReference type="EMBL" id="UUY51744.1"/>
    </source>
</evidence>
<proteinExistence type="predicted"/>
<reference evidence="1" key="1">
    <citation type="submission" date="2022-08" db="EMBL/GenBank/DDBJ databases">
        <authorList>
            <person name="Tian L."/>
        </authorList>
    </citation>
    <scope>NUCLEOTIDE SEQUENCE</scope>
    <source>
        <strain evidence="1">CM253</strain>
    </source>
</reference>
<dbReference type="InterPro" id="IPR046196">
    <property type="entry name" value="DUF6228"/>
</dbReference>
<accession>A0ABY5Q6A8</accession>
<name>A0ABY5Q6A8_9ACTN</name>